<dbReference type="GO" id="GO:0022857">
    <property type="term" value="F:transmembrane transporter activity"/>
    <property type="evidence" value="ECO:0007669"/>
    <property type="project" value="InterPro"/>
</dbReference>
<feature type="transmembrane region" description="Helical" evidence="7">
    <location>
        <begin position="333"/>
        <end position="353"/>
    </location>
</feature>
<comment type="subcellular location">
    <subcellularLocation>
        <location evidence="1">Membrane</location>
        <topology evidence="1">Multi-pass membrane protein</topology>
    </subcellularLocation>
</comment>
<dbReference type="FunFam" id="1.20.1250.20:FF:000064">
    <property type="entry name" value="MFS allantoate transporter"/>
    <property type="match status" value="1"/>
</dbReference>
<proteinExistence type="inferred from homology"/>
<keyword evidence="5 7" id="KW-0472">Membrane</keyword>
<feature type="transmembrane region" description="Helical" evidence="7">
    <location>
        <begin position="168"/>
        <end position="189"/>
    </location>
</feature>
<evidence type="ECO:0000256" key="6">
    <source>
        <dbReference type="ARBA" id="ARBA00037968"/>
    </source>
</evidence>
<dbReference type="InterPro" id="IPR020846">
    <property type="entry name" value="MFS_dom"/>
</dbReference>
<dbReference type="InterPro" id="IPR036259">
    <property type="entry name" value="MFS_trans_sf"/>
</dbReference>
<dbReference type="InterPro" id="IPR011701">
    <property type="entry name" value="MFS"/>
</dbReference>
<evidence type="ECO:0000313" key="10">
    <source>
        <dbReference type="Proteomes" id="UP000234275"/>
    </source>
</evidence>
<protein>
    <submittedName>
        <fullName evidence="9">MFS general substrate transporter</fullName>
    </submittedName>
</protein>
<keyword evidence="4 7" id="KW-1133">Transmembrane helix</keyword>
<dbReference type="Gene3D" id="1.20.1250.20">
    <property type="entry name" value="MFS general substrate transporter like domains"/>
    <property type="match status" value="1"/>
</dbReference>
<dbReference type="VEuPathDB" id="FungiDB:P170DRAFT_362011"/>
<dbReference type="Proteomes" id="UP000234275">
    <property type="component" value="Unassembled WGS sequence"/>
</dbReference>
<dbReference type="OrthoDB" id="6730379at2759"/>
<dbReference type="RefSeq" id="XP_024701951.1">
    <property type="nucleotide sequence ID" value="XM_024844497.1"/>
</dbReference>
<dbReference type="GO" id="GO:0016020">
    <property type="term" value="C:membrane"/>
    <property type="evidence" value="ECO:0007669"/>
    <property type="project" value="UniProtKB-SubCell"/>
</dbReference>
<feature type="transmembrane region" description="Helical" evidence="7">
    <location>
        <begin position="422"/>
        <end position="446"/>
    </location>
</feature>
<dbReference type="GeneID" id="36552197"/>
<keyword evidence="10" id="KW-1185">Reference proteome</keyword>
<dbReference type="AlphaFoldDB" id="A0A2I2G1A4"/>
<dbReference type="Pfam" id="PF07690">
    <property type="entry name" value="MFS_1"/>
    <property type="match status" value="1"/>
</dbReference>
<organism evidence="9 10">
    <name type="scientific">Aspergillus steynii IBT 23096</name>
    <dbReference type="NCBI Taxonomy" id="1392250"/>
    <lineage>
        <taxon>Eukaryota</taxon>
        <taxon>Fungi</taxon>
        <taxon>Dikarya</taxon>
        <taxon>Ascomycota</taxon>
        <taxon>Pezizomycotina</taxon>
        <taxon>Eurotiomycetes</taxon>
        <taxon>Eurotiomycetidae</taxon>
        <taxon>Eurotiales</taxon>
        <taxon>Aspergillaceae</taxon>
        <taxon>Aspergillus</taxon>
        <taxon>Aspergillus subgen. Circumdati</taxon>
    </lineage>
</organism>
<evidence type="ECO:0000256" key="1">
    <source>
        <dbReference type="ARBA" id="ARBA00004141"/>
    </source>
</evidence>
<feature type="domain" description="Major facilitator superfamily (MFS) profile" evidence="8">
    <location>
        <begin position="42"/>
        <end position="449"/>
    </location>
</feature>
<evidence type="ECO:0000256" key="5">
    <source>
        <dbReference type="ARBA" id="ARBA00023136"/>
    </source>
</evidence>
<gene>
    <name evidence="9" type="ORF">P170DRAFT_362011</name>
</gene>
<dbReference type="EMBL" id="MSFO01000006">
    <property type="protein sequence ID" value="PLB46649.1"/>
    <property type="molecule type" value="Genomic_DNA"/>
</dbReference>
<comment type="caution">
    <text evidence="9">The sequence shown here is derived from an EMBL/GenBank/DDBJ whole genome shotgun (WGS) entry which is preliminary data.</text>
</comment>
<evidence type="ECO:0000256" key="7">
    <source>
        <dbReference type="SAM" id="Phobius"/>
    </source>
</evidence>
<dbReference type="PANTHER" id="PTHR43791">
    <property type="entry name" value="PERMEASE-RELATED"/>
    <property type="match status" value="1"/>
</dbReference>
<accession>A0A2I2G1A4</accession>
<keyword evidence="2" id="KW-0813">Transport</keyword>
<feature type="transmembrane region" description="Helical" evidence="7">
    <location>
        <begin position="104"/>
        <end position="127"/>
    </location>
</feature>
<evidence type="ECO:0000259" key="8">
    <source>
        <dbReference type="PROSITE" id="PS50850"/>
    </source>
</evidence>
<dbReference type="PROSITE" id="PS50850">
    <property type="entry name" value="MFS"/>
    <property type="match status" value="1"/>
</dbReference>
<name>A0A2I2G1A4_9EURO</name>
<sequence length="491" mass="53873">MASNDKPGVELEENIKDKRVPPTYVIDPVEEKKVVRKLDRVILPLMAFVYFFQYLDKQSINYAAVFGLKKDLGLSGADFSWAVSLFYFGQLFSQYPAAYLMSRVRITSFVGVTVILWGAAEMCLAATQDFKSLAAVRFLLGFFEGAVSPSFVIITSNWYCQREHPVRVATWVSMFGVAQIVGALMMYGVSSADLSIQTWRVMFLICGGLTVLGGLLFTFLMPRDSTTAWFLNDRERQIATERLALDRATRDQTSFNWAQAKEAVTDIRTLMYALMALFITLPTAILKFSSLVIEGFGFSAFETMLVGLPTGAVAFILCWVGALVPLHWPNTRCFTGIFLAAMPMLGSLLLLALPASSNWGIVVSTWFASCNSPALSNAVGLMASNVRGNTKKSVVGAIFFVMYCVGCIVSPQLWTAADAPRYFKGCVTSVVSLGLLGVSLGVFYATARWSNARRERGARAGEGEDGVGAGAGLDVDADLTEKQDRGFRYTY</sequence>
<reference evidence="9 10" key="1">
    <citation type="submission" date="2016-12" db="EMBL/GenBank/DDBJ databases">
        <title>The genomes of Aspergillus section Nigri reveals drivers in fungal speciation.</title>
        <authorList>
            <consortium name="DOE Joint Genome Institute"/>
            <person name="Vesth T.C."/>
            <person name="Nybo J."/>
            <person name="Theobald S."/>
            <person name="Brandl J."/>
            <person name="Frisvad J.C."/>
            <person name="Nielsen K.F."/>
            <person name="Lyhne E.K."/>
            <person name="Kogle M.E."/>
            <person name="Kuo A."/>
            <person name="Riley R."/>
            <person name="Clum A."/>
            <person name="Nolan M."/>
            <person name="Lipzen A."/>
            <person name="Salamov A."/>
            <person name="Henrissat B."/>
            <person name="Wiebenga A."/>
            <person name="De Vries R.P."/>
            <person name="Grigoriev I.V."/>
            <person name="Mortensen U.H."/>
            <person name="Andersen M.R."/>
            <person name="Baker S.E."/>
        </authorList>
    </citation>
    <scope>NUCLEOTIDE SEQUENCE [LARGE SCALE GENOMIC DNA]</scope>
    <source>
        <strain evidence="9 10">IBT 23096</strain>
    </source>
</reference>
<comment type="similarity">
    <text evidence="6">Belongs to the major facilitator superfamily. Allantoate permease family.</text>
</comment>
<keyword evidence="3 7" id="KW-0812">Transmembrane</keyword>
<feature type="transmembrane region" description="Helical" evidence="7">
    <location>
        <begin position="359"/>
        <end position="382"/>
    </location>
</feature>
<feature type="transmembrane region" description="Helical" evidence="7">
    <location>
        <begin position="75"/>
        <end position="92"/>
    </location>
</feature>
<feature type="transmembrane region" description="Helical" evidence="7">
    <location>
        <begin position="201"/>
        <end position="221"/>
    </location>
</feature>
<evidence type="ECO:0000313" key="9">
    <source>
        <dbReference type="EMBL" id="PLB46649.1"/>
    </source>
</evidence>
<feature type="transmembrane region" description="Helical" evidence="7">
    <location>
        <begin position="133"/>
        <end position="156"/>
    </location>
</feature>
<dbReference type="SUPFAM" id="SSF103473">
    <property type="entry name" value="MFS general substrate transporter"/>
    <property type="match status" value="1"/>
</dbReference>
<dbReference type="PANTHER" id="PTHR43791:SF103">
    <property type="entry name" value="MAJOR FACILITATOR SUPERFAMILY (MFS) PROFILE DOMAIN-CONTAINING PROTEIN-RELATED"/>
    <property type="match status" value="1"/>
</dbReference>
<evidence type="ECO:0000256" key="3">
    <source>
        <dbReference type="ARBA" id="ARBA00022692"/>
    </source>
</evidence>
<feature type="transmembrane region" description="Helical" evidence="7">
    <location>
        <begin position="305"/>
        <end position="326"/>
    </location>
</feature>
<feature type="transmembrane region" description="Helical" evidence="7">
    <location>
        <begin position="270"/>
        <end position="293"/>
    </location>
</feature>
<evidence type="ECO:0000256" key="4">
    <source>
        <dbReference type="ARBA" id="ARBA00022989"/>
    </source>
</evidence>
<feature type="transmembrane region" description="Helical" evidence="7">
    <location>
        <begin position="394"/>
        <end position="416"/>
    </location>
</feature>
<evidence type="ECO:0000256" key="2">
    <source>
        <dbReference type="ARBA" id="ARBA00022448"/>
    </source>
</evidence>